<evidence type="ECO:0000256" key="4">
    <source>
        <dbReference type="ARBA" id="ARBA00023136"/>
    </source>
</evidence>
<reference evidence="6 7" key="1">
    <citation type="journal article" date="2020" name="Genome Biol. Evol.">
        <title>A new high-quality draft genome assembly of the Chinese cordyceps Ophiocordyceps sinensis.</title>
        <authorList>
            <person name="Shu R."/>
            <person name="Zhang J."/>
            <person name="Meng Q."/>
            <person name="Zhang H."/>
            <person name="Zhou G."/>
            <person name="Li M."/>
            <person name="Wu P."/>
            <person name="Zhao Y."/>
            <person name="Chen C."/>
            <person name="Qin Q."/>
        </authorList>
    </citation>
    <scope>NUCLEOTIDE SEQUENCE [LARGE SCALE GENOMIC DNA]</scope>
    <source>
        <strain evidence="6 7">IOZ07</strain>
    </source>
</reference>
<dbReference type="InterPro" id="IPR050307">
    <property type="entry name" value="Sterol_Desaturase_Related"/>
</dbReference>
<dbReference type="Proteomes" id="UP000557566">
    <property type="component" value="Unassembled WGS sequence"/>
</dbReference>
<evidence type="ECO:0000256" key="3">
    <source>
        <dbReference type="ARBA" id="ARBA00022989"/>
    </source>
</evidence>
<organism evidence="6 7">
    <name type="scientific">Ophiocordyceps sinensis</name>
    <dbReference type="NCBI Taxonomy" id="72228"/>
    <lineage>
        <taxon>Eukaryota</taxon>
        <taxon>Fungi</taxon>
        <taxon>Dikarya</taxon>
        <taxon>Ascomycota</taxon>
        <taxon>Pezizomycotina</taxon>
        <taxon>Sordariomycetes</taxon>
        <taxon>Hypocreomycetidae</taxon>
        <taxon>Hypocreales</taxon>
        <taxon>Ophiocordycipitaceae</taxon>
        <taxon>Ophiocordyceps</taxon>
    </lineage>
</organism>
<comment type="subcellular location">
    <subcellularLocation>
        <location evidence="1">Membrane</location>
    </subcellularLocation>
</comment>
<protein>
    <recommendedName>
        <fullName evidence="5">Fatty acid hydroxylase domain-containing protein</fullName>
    </recommendedName>
</protein>
<dbReference type="PANTHER" id="PTHR11863">
    <property type="entry name" value="STEROL DESATURASE"/>
    <property type="match status" value="1"/>
</dbReference>
<evidence type="ECO:0000256" key="1">
    <source>
        <dbReference type="ARBA" id="ARBA00004370"/>
    </source>
</evidence>
<dbReference type="GO" id="GO:0016491">
    <property type="term" value="F:oxidoreductase activity"/>
    <property type="evidence" value="ECO:0007669"/>
    <property type="project" value="InterPro"/>
</dbReference>
<dbReference type="EMBL" id="JAAVMX010000006">
    <property type="protein sequence ID" value="KAF4506943.1"/>
    <property type="molecule type" value="Genomic_DNA"/>
</dbReference>
<dbReference type="InterPro" id="IPR006694">
    <property type="entry name" value="Fatty_acid_hydroxylase"/>
</dbReference>
<keyword evidence="2" id="KW-0812">Transmembrane</keyword>
<keyword evidence="4" id="KW-0472">Membrane</keyword>
<dbReference type="GO" id="GO:0008610">
    <property type="term" value="P:lipid biosynthetic process"/>
    <property type="evidence" value="ECO:0007669"/>
    <property type="project" value="InterPro"/>
</dbReference>
<name>A0A8H4LWN6_9HYPO</name>
<dbReference type="AlphaFoldDB" id="A0A8H4LWN6"/>
<keyword evidence="3" id="KW-1133">Transmembrane helix</keyword>
<feature type="domain" description="Fatty acid hydroxylase" evidence="5">
    <location>
        <begin position="145"/>
        <end position="277"/>
    </location>
</feature>
<evidence type="ECO:0000256" key="2">
    <source>
        <dbReference type="ARBA" id="ARBA00022692"/>
    </source>
</evidence>
<gene>
    <name evidence="6" type="ORF">G6O67_005627</name>
</gene>
<accession>A0A8H4LWN6</accession>
<sequence>MASQDVLGPKPPLMAAKPLIAGISDSTLSLIVPVVVHWLTAAVYELFQRFNLFQQYRIHTSNEEGARNTISRLECLRGVLVVQALQTGLGLVLGAFRGHNVFNSSSWGLDVKALVFITPFLAEHELELLAKLFHGLMPALRFYTALWLADTWVFFIHRAEHRNQWLYKSFHARHHELYVPYSWGGIYDHPVESLFLSVGAFAVAVAGTGMSLRESIFFSGFSSAKACTDHGGYRFPWNPVDLVTTVDAAYHDKHHQRWGFKKNFALHFRFWDRLLGTELADADAARLYARDREAAERVEKRDRVKSL</sequence>
<keyword evidence="7" id="KW-1185">Reference proteome</keyword>
<proteinExistence type="predicted"/>
<evidence type="ECO:0000313" key="6">
    <source>
        <dbReference type="EMBL" id="KAF4506943.1"/>
    </source>
</evidence>
<dbReference type="GO" id="GO:0005506">
    <property type="term" value="F:iron ion binding"/>
    <property type="evidence" value="ECO:0007669"/>
    <property type="project" value="InterPro"/>
</dbReference>
<evidence type="ECO:0000313" key="7">
    <source>
        <dbReference type="Proteomes" id="UP000557566"/>
    </source>
</evidence>
<evidence type="ECO:0000259" key="5">
    <source>
        <dbReference type="Pfam" id="PF04116"/>
    </source>
</evidence>
<dbReference type="Pfam" id="PF04116">
    <property type="entry name" value="FA_hydroxylase"/>
    <property type="match status" value="1"/>
</dbReference>
<dbReference type="OrthoDB" id="408954at2759"/>
<comment type="caution">
    <text evidence="6">The sequence shown here is derived from an EMBL/GenBank/DDBJ whole genome shotgun (WGS) entry which is preliminary data.</text>
</comment>
<dbReference type="GO" id="GO:0016020">
    <property type="term" value="C:membrane"/>
    <property type="evidence" value="ECO:0007669"/>
    <property type="project" value="UniProtKB-SubCell"/>
</dbReference>